<evidence type="ECO:0000256" key="2">
    <source>
        <dbReference type="ARBA" id="ARBA00023125"/>
    </source>
</evidence>
<dbReference type="InterPro" id="IPR036390">
    <property type="entry name" value="WH_DNA-bd_sf"/>
</dbReference>
<dbReference type="Pfam" id="PF13545">
    <property type="entry name" value="HTH_Crp_2"/>
    <property type="match status" value="1"/>
</dbReference>
<dbReference type="RefSeq" id="WP_090169783.1">
    <property type="nucleotide sequence ID" value="NZ_FOFB01000016.1"/>
</dbReference>
<protein>
    <submittedName>
        <fullName evidence="5">CRP/FNR family transcriptional regulator, anaerobic regulatory protein</fullName>
    </submittedName>
</protein>
<dbReference type="Gene3D" id="1.10.10.10">
    <property type="entry name" value="Winged helix-like DNA-binding domain superfamily/Winged helix DNA-binding domain"/>
    <property type="match status" value="1"/>
</dbReference>
<dbReference type="SUPFAM" id="SSF51206">
    <property type="entry name" value="cAMP-binding domain-like"/>
    <property type="match status" value="1"/>
</dbReference>
<organism evidence="5 6">
    <name type="scientific">Neolewinella agarilytica</name>
    <dbReference type="NCBI Taxonomy" id="478744"/>
    <lineage>
        <taxon>Bacteria</taxon>
        <taxon>Pseudomonadati</taxon>
        <taxon>Bacteroidota</taxon>
        <taxon>Saprospiria</taxon>
        <taxon>Saprospirales</taxon>
        <taxon>Lewinellaceae</taxon>
        <taxon>Neolewinella</taxon>
    </lineage>
</organism>
<feature type="domain" description="HTH crp-type" evidence="4">
    <location>
        <begin position="148"/>
        <end position="214"/>
    </location>
</feature>
<evidence type="ECO:0000313" key="5">
    <source>
        <dbReference type="EMBL" id="SEQ79660.1"/>
    </source>
</evidence>
<dbReference type="InterPro" id="IPR012318">
    <property type="entry name" value="HTH_CRP"/>
</dbReference>
<dbReference type="OrthoDB" id="9776746at2"/>
<dbReference type="STRING" id="478744.SAMN05444359_1169"/>
<evidence type="ECO:0000256" key="3">
    <source>
        <dbReference type="ARBA" id="ARBA00023163"/>
    </source>
</evidence>
<dbReference type="PROSITE" id="PS51063">
    <property type="entry name" value="HTH_CRP_2"/>
    <property type="match status" value="1"/>
</dbReference>
<dbReference type="SMART" id="SM00419">
    <property type="entry name" value="HTH_CRP"/>
    <property type="match status" value="1"/>
</dbReference>
<dbReference type="GO" id="GO:0006355">
    <property type="term" value="P:regulation of DNA-templated transcription"/>
    <property type="evidence" value="ECO:0007669"/>
    <property type="project" value="InterPro"/>
</dbReference>
<proteinExistence type="predicted"/>
<sequence length="215" mass="24082">MELNAAYIRRHLPGIQDDLLIEDLVEHGVLQSFPAGQIVLTDQQYIDYVPLITKGGVKVVRHTEDHHQLFLYFLRPGETCAMTLSSCLKRETSKVRAKTIAETEIVLLPVGRVYYYTRHFAGWNEYSLQSFRLKFDSILSAFEGMAFAPLEERTASYLRDIANISASKEITITHGALAEDLGASRVGMSRILKRLEEAGVLHLGRGSITLSSLQG</sequence>
<dbReference type="InParanoid" id="A0A1H9IYJ0"/>
<gene>
    <name evidence="5" type="ORF">SAMN05444359_1169</name>
</gene>
<evidence type="ECO:0000259" key="4">
    <source>
        <dbReference type="PROSITE" id="PS51063"/>
    </source>
</evidence>
<dbReference type="InterPro" id="IPR000595">
    <property type="entry name" value="cNMP-bd_dom"/>
</dbReference>
<dbReference type="GO" id="GO:0003677">
    <property type="term" value="F:DNA binding"/>
    <property type="evidence" value="ECO:0007669"/>
    <property type="project" value="UniProtKB-KW"/>
</dbReference>
<dbReference type="AlphaFoldDB" id="A0A1H9IYJ0"/>
<dbReference type="CDD" id="cd00038">
    <property type="entry name" value="CAP_ED"/>
    <property type="match status" value="1"/>
</dbReference>
<reference evidence="6" key="1">
    <citation type="submission" date="2016-10" db="EMBL/GenBank/DDBJ databases">
        <authorList>
            <person name="Varghese N."/>
            <person name="Submissions S."/>
        </authorList>
    </citation>
    <scope>NUCLEOTIDE SEQUENCE [LARGE SCALE GENOMIC DNA]</scope>
    <source>
        <strain evidence="6">DSM 24740</strain>
    </source>
</reference>
<name>A0A1H9IYJ0_9BACT</name>
<accession>A0A1H9IYJ0</accession>
<evidence type="ECO:0000256" key="1">
    <source>
        <dbReference type="ARBA" id="ARBA00023015"/>
    </source>
</evidence>
<dbReference type="SUPFAM" id="SSF46785">
    <property type="entry name" value="Winged helix' DNA-binding domain"/>
    <property type="match status" value="1"/>
</dbReference>
<keyword evidence="3" id="KW-0804">Transcription</keyword>
<evidence type="ECO:0000313" key="6">
    <source>
        <dbReference type="Proteomes" id="UP000199021"/>
    </source>
</evidence>
<keyword evidence="1" id="KW-0805">Transcription regulation</keyword>
<dbReference type="EMBL" id="FOFB01000016">
    <property type="protein sequence ID" value="SEQ79660.1"/>
    <property type="molecule type" value="Genomic_DNA"/>
</dbReference>
<dbReference type="InterPro" id="IPR036388">
    <property type="entry name" value="WH-like_DNA-bd_sf"/>
</dbReference>
<dbReference type="Pfam" id="PF00027">
    <property type="entry name" value="cNMP_binding"/>
    <property type="match status" value="1"/>
</dbReference>
<dbReference type="InterPro" id="IPR014710">
    <property type="entry name" value="RmlC-like_jellyroll"/>
</dbReference>
<keyword evidence="2" id="KW-0238">DNA-binding</keyword>
<dbReference type="InterPro" id="IPR018490">
    <property type="entry name" value="cNMP-bd_dom_sf"/>
</dbReference>
<dbReference type="Proteomes" id="UP000199021">
    <property type="component" value="Unassembled WGS sequence"/>
</dbReference>
<keyword evidence="6" id="KW-1185">Reference proteome</keyword>
<dbReference type="Gene3D" id="2.60.120.10">
    <property type="entry name" value="Jelly Rolls"/>
    <property type="match status" value="1"/>
</dbReference>